<keyword evidence="4" id="KW-0693">Viral RNA replication</keyword>
<sequence length="404" mass="42476">MASSSLSFSDGEITELLETGLGTIESIERMVAAKGGPDGGIDPESQPGQRGLPTPTPRTTSTPTAAGSASATLELSPEGGAIKKAPRAHPTLPNPLGQEERPGNPLSTFTPVRGSSSTHDPLPGSRPGSEVYEGDLMARARSELVTRWSDEEGDPVPTRVLQSTFKRGGPTGKELIPANQATVENIASGGSVGPSGSSNGATQHVPQYPWNQDTTNAPVAPAPQSALNVPEIMELLKAIEGRMMALEMKVDRVLAQGSVLTQIKNEVTTLKATTATIEGLITTVRIMDPGVPSNMTAQIARNQIAEVPLIVTGPGPVPQYKRDTDLIVLDELARPSIAPLPAAQTQKPAPAKQATDGARLMVSRMISSCVTNDSARKRFEARLGSCTTMDQIQALKNDVIRYAS</sequence>
<organism evidence="6">
    <name type="scientific">La Piedad-Michoacan-Mexico virus</name>
    <name type="common">LPMV</name>
    <dbReference type="NCBI Taxonomy" id="3052562"/>
    <lineage>
        <taxon>Viruses</taxon>
        <taxon>Riboviria</taxon>
        <taxon>Orthornavirae</taxon>
        <taxon>Negarnaviricota</taxon>
        <taxon>Haploviricotina</taxon>
        <taxon>Monjiviricetes</taxon>
        <taxon>Mononegavirales</taxon>
        <taxon>Paramyxoviridae</taxon>
        <taxon>Rubulavirinae</taxon>
        <taxon>Orthorubulavirus</taxon>
    </lineage>
</organism>
<dbReference type="Gene3D" id="1.10.8.10">
    <property type="entry name" value="DNA helicase RuvA subunit, C-terminal domain"/>
    <property type="match status" value="1"/>
</dbReference>
<gene>
    <name evidence="6" type="primary">P</name>
</gene>
<evidence type="ECO:0000256" key="3">
    <source>
        <dbReference type="ARBA" id="ARBA00022553"/>
    </source>
</evidence>
<feature type="region of interest" description="Disordered" evidence="5">
    <location>
        <begin position="145"/>
        <end position="215"/>
    </location>
</feature>
<dbReference type="EMBL" id="KT213724">
    <property type="protein sequence ID" value="ALQ10704.1"/>
    <property type="molecule type" value="Viral_cRNA"/>
</dbReference>
<evidence type="ECO:0000313" key="6">
    <source>
        <dbReference type="EMBL" id="ALQ10704.1"/>
    </source>
</evidence>
<evidence type="ECO:0000256" key="5">
    <source>
        <dbReference type="SAM" id="MobiDB-lite"/>
    </source>
</evidence>
<evidence type="ECO:0000256" key="1">
    <source>
        <dbReference type="ARBA" id="ARBA00009016"/>
    </source>
</evidence>
<dbReference type="Pfam" id="PF03210">
    <property type="entry name" value="Paramyx_P_V_C"/>
    <property type="match status" value="1"/>
</dbReference>
<organismHost>
    <name type="scientific">Sus scrofa</name>
    <name type="common">Pig</name>
    <dbReference type="NCBI Taxonomy" id="9823"/>
</organismHost>
<protein>
    <recommendedName>
        <fullName evidence="2">Phosphoprotein</fullName>
    </recommendedName>
</protein>
<dbReference type="Gene3D" id="1.20.5.300">
    <property type="match status" value="1"/>
</dbReference>
<feature type="compositionally biased region" description="Polar residues" evidence="5">
    <location>
        <begin position="201"/>
        <end position="215"/>
    </location>
</feature>
<evidence type="ECO:0000256" key="4">
    <source>
        <dbReference type="ARBA" id="ARBA00022953"/>
    </source>
</evidence>
<keyword evidence="3" id="KW-0597">Phosphoprotein</keyword>
<feature type="compositionally biased region" description="Polar residues" evidence="5">
    <location>
        <begin position="105"/>
        <end position="119"/>
    </location>
</feature>
<proteinExistence type="inferred from homology"/>
<reference evidence="6" key="1">
    <citation type="submission" date="2015-06" db="EMBL/GenBank/DDBJ databases">
        <title>Molecular characterisation of Porcine rubulavirus (PorPV) isolates from different outbreaks in Mexico.</title>
        <authorList>
            <person name="Cuevas-Romero J.S."/>
            <person name="Rivera-Benitez J.F."/>
            <person name="Blomstrom A.L."/>
            <person name="Ramliden M."/>
            <person name="Hernandez-Baumgarten E."/>
            <person name="Hernandez-Jauregui P."/>
            <person name="Ramirez-Mendoza H."/>
            <person name="Berg M."/>
        </authorList>
    </citation>
    <scope>NUCLEOTIDE SEQUENCE</scope>
    <source>
        <strain evidence="6">PorPV/Mx/1/Jalisco/2007</strain>
    </source>
</reference>
<dbReference type="KEGG" id="vg:5329865"/>
<evidence type="ECO:0000256" key="2">
    <source>
        <dbReference type="ARBA" id="ARBA00020572"/>
    </source>
</evidence>
<feature type="compositionally biased region" description="Low complexity" evidence="5">
    <location>
        <begin position="50"/>
        <end position="73"/>
    </location>
</feature>
<dbReference type="OrthoDB" id="9580at10239"/>
<accession>A0A0S2XGL1</accession>
<feature type="region of interest" description="Disordered" evidence="5">
    <location>
        <begin position="31"/>
        <end position="133"/>
    </location>
</feature>
<feature type="non-terminal residue" evidence="6">
    <location>
        <position position="404"/>
    </location>
</feature>
<dbReference type="InterPro" id="IPR004897">
    <property type="entry name" value="P/V_Pprotein_paramyxoviral"/>
</dbReference>
<name>A0A0S2XGL1_LPMV</name>
<comment type="similarity">
    <text evidence="1">Belongs to the rubulavirus/avulavirus P protein family.</text>
</comment>